<feature type="signal peptide" evidence="5">
    <location>
        <begin position="1"/>
        <end position="27"/>
    </location>
</feature>
<dbReference type="OrthoDB" id="194358at2759"/>
<dbReference type="AlphaFoldDB" id="A0A9W7G7W6"/>
<evidence type="ECO:0000256" key="1">
    <source>
        <dbReference type="ARBA" id="ARBA00022737"/>
    </source>
</evidence>
<feature type="region of interest" description="Disordered" evidence="4">
    <location>
        <begin position="332"/>
        <end position="351"/>
    </location>
</feature>
<organism evidence="6 7">
    <name type="scientific">Triparma columacea</name>
    <dbReference type="NCBI Taxonomy" id="722753"/>
    <lineage>
        <taxon>Eukaryota</taxon>
        <taxon>Sar</taxon>
        <taxon>Stramenopiles</taxon>
        <taxon>Ochrophyta</taxon>
        <taxon>Bolidophyceae</taxon>
        <taxon>Parmales</taxon>
        <taxon>Triparmaceae</taxon>
        <taxon>Triparma</taxon>
    </lineage>
</organism>
<feature type="repeat" description="ANK" evidence="3">
    <location>
        <begin position="383"/>
        <end position="415"/>
    </location>
</feature>
<evidence type="ECO:0000313" key="6">
    <source>
        <dbReference type="EMBL" id="GMI38933.1"/>
    </source>
</evidence>
<dbReference type="SUPFAM" id="SSF48403">
    <property type="entry name" value="Ankyrin repeat"/>
    <property type="match status" value="1"/>
</dbReference>
<dbReference type="PANTHER" id="PTHR24171">
    <property type="entry name" value="ANKYRIN REPEAT DOMAIN-CONTAINING PROTEIN 39-RELATED"/>
    <property type="match status" value="1"/>
</dbReference>
<evidence type="ECO:0000256" key="3">
    <source>
        <dbReference type="PROSITE-ProRule" id="PRU00023"/>
    </source>
</evidence>
<evidence type="ECO:0000256" key="4">
    <source>
        <dbReference type="SAM" id="MobiDB-lite"/>
    </source>
</evidence>
<dbReference type="Pfam" id="PF12796">
    <property type="entry name" value="Ank_2"/>
    <property type="match status" value="1"/>
</dbReference>
<evidence type="ECO:0000256" key="2">
    <source>
        <dbReference type="ARBA" id="ARBA00023043"/>
    </source>
</evidence>
<evidence type="ECO:0000313" key="7">
    <source>
        <dbReference type="Proteomes" id="UP001165065"/>
    </source>
</evidence>
<dbReference type="PANTHER" id="PTHR24171:SF9">
    <property type="entry name" value="ANKYRIN REPEAT DOMAIN-CONTAINING PROTEIN 39"/>
    <property type="match status" value="1"/>
</dbReference>
<dbReference type="PROSITE" id="PS50088">
    <property type="entry name" value="ANK_REPEAT"/>
    <property type="match status" value="1"/>
</dbReference>
<keyword evidence="5" id="KW-0732">Signal</keyword>
<name>A0A9W7G7W6_9STRA</name>
<proteinExistence type="predicted"/>
<dbReference type="Gene3D" id="1.25.40.20">
    <property type="entry name" value="Ankyrin repeat-containing domain"/>
    <property type="match status" value="1"/>
</dbReference>
<keyword evidence="1" id="KW-0677">Repeat</keyword>
<dbReference type="SMART" id="SM00248">
    <property type="entry name" value="ANK"/>
    <property type="match status" value="1"/>
</dbReference>
<keyword evidence="7" id="KW-1185">Reference proteome</keyword>
<feature type="chain" id="PRO_5040781463" evidence="5">
    <location>
        <begin position="28"/>
        <end position="446"/>
    </location>
</feature>
<dbReference type="Proteomes" id="UP001165065">
    <property type="component" value="Unassembled WGS sequence"/>
</dbReference>
<dbReference type="InterPro" id="IPR002110">
    <property type="entry name" value="Ankyrin_rpt"/>
</dbReference>
<dbReference type="PROSITE" id="PS50297">
    <property type="entry name" value="ANK_REP_REGION"/>
    <property type="match status" value="1"/>
</dbReference>
<keyword evidence="2 3" id="KW-0040">ANK repeat</keyword>
<evidence type="ECO:0000256" key="5">
    <source>
        <dbReference type="SAM" id="SignalP"/>
    </source>
</evidence>
<accession>A0A9W7G7W6</accession>
<dbReference type="EMBL" id="BRYA01000094">
    <property type="protein sequence ID" value="GMI38933.1"/>
    <property type="molecule type" value="Genomic_DNA"/>
</dbReference>
<gene>
    <name evidence="6" type="ORF">TrCOL_g11828</name>
</gene>
<sequence length="446" mass="49498">MHPPANIKPISCLLLLLLLLYPYPITSKYIPVSNATHGSVYGVDISWPIHNFKPSQNSNGSPGDNGSPSAKVGLRGKLSKAIWGGGEGEKTGEVDIGEGPSEVYKTHMEGCGEKYGLKVCESNEWSRVEMNREQPARMLNYTTLGFAKTRCPPEIFTALKEWYHKYKDKAKPESWPVGNTFTNHWASPTLMVSLEERSFKGGMDLKTHIWDTTKTHLEEWSGQKLHPTSLYGIRVYTEGSVLAPHVDRNPLVTSAIINVHQEDVTEPWPIEVYSHSGVAYNVTMEEGDMVLYESHSVIHGRPFPLKGKSFANVFVHFEPVDGEYEVEKVGKKKAKSKKKSMTKKSGGTEGRTDAHIKAYQGDLEGVVEAVTSDEEVVHKKDANDWTPLHEAGRGGHLEVLKYLVDMGGDLNVRTNGGNGRTVLGWIKEFSGGDHIEEWVKDNGGEL</sequence>
<comment type="caution">
    <text evidence="6">The sequence shown here is derived from an EMBL/GenBank/DDBJ whole genome shotgun (WGS) entry which is preliminary data.</text>
</comment>
<feature type="compositionally biased region" description="Basic residues" evidence="4">
    <location>
        <begin position="332"/>
        <end position="342"/>
    </location>
</feature>
<reference evidence="7" key="1">
    <citation type="journal article" date="2023" name="Commun. Biol.">
        <title>Genome analysis of Parmales, the sister group of diatoms, reveals the evolutionary specialization of diatoms from phago-mixotrophs to photoautotrophs.</title>
        <authorList>
            <person name="Ban H."/>
            <person name="Sato S."/>
            <person name="Yoshikawa S."/>
            <person name="Yamada K."/>
            <person name="Nakamura Y."/>
            <person name="Ichinomiya M."/>
            <person name="Sato N."/>
            <person name="Blanc-Mathieu R."/>
            <person name="Endo H."/>
            <person name="Kuwata A."/>
            <person name="Ogata H."/>
        </authorList>
    </citation>
    <scope>NUCLEOTIDE SEQUENCE [LARGE SCALE GENOMIC DNA]</scope>
</reference>
<dbReference type="InterPro" id="IPR036770">
    <property type="entry name" value="Ankyrin_rpt-contain_sf"/>
</dbReference>
<protein>
    <submittedName>
        <fullName evidence="6">Uncharacterized protein</fullName>
    </submittedName>
</protein>